<evidence type="ECO:0000313" key="2">
    <source>
        <dbReference type="Proteomes" id="UP000019763"/>
    </source>
</evidence>
<name>A0A023BDD3_GRENI</name>
<dbReference type="GeneID" id="22910460"/>
<sequence>MTELPPIGIEDRLSCWAYLMIVENMKRIGIPPVFPEKFSTQSIRRLLAQPLPSHQKLASSVLLWSIPTVLSTVQPSTPPKAMGTDRLLEPQRLASPAAGTGKDKLRAIRRSGFKFRRRKSLREENEMADDYLDVLQDPTGVDDVPVFEYEDPDQYLPPPLPIAPTMRPYINHVVQEFTSELEQYKVWVISGKMEVPPMHIPASPLDTNVDVPLDDD</sequence>
<organism evidence="1 2">
    <name type="scientific">Gregarina niphandrodes</name>
    <name type="common">Septate eugregarine</name>
    <dbReference type="NCBI Taxonomy" id="110365"/>
    <lineage>
        <taxon>Eukaryota</taxon>
        <taxon>Sar</taxon>
        <taxon>Alveolata</taxon>
        <taxon>Apicomplexa</taxon>
        <taxon>Conoidasida</taxon>
        <taxon>Gregarinasina</taxon>
        <taxon>Eugregarinorida</taxon>
        <taxon>Gregarinidae</taxon>
        <taxon>Gregarina</taxon>
    </lineage>
</organism>
<accession>A0A023BDD3</accession>
<protein>
    <submittedName>
        <fullName evidence="1">Uncharacterized protein</fullName>
    </submittedName>
</protein>
<comment type="caution">
    <text evidence="1">The sequence shown here is derived from an EMBL/GenBank/DDBJ whole genome shotgun (WGS) entry which is preliminary data.</text>
</comment>
<dbReference type="AlphaFoldDB" id="A0A023BDD3"/>
<dbReference type="EMBL" id="AFNH02000040">
    <property type="protein sequence ID" value="EZG88174.1"/>
    <property type="molecule type" value="Genomic_DNA"/>
</dbReference>
<dbReference type="RefSeq" id="XP_011128598.1">
    <property type="nucleotide sequence ID" value="XM_011130296.1"/>
</dbReference>
<proteinExistence type="predicted"/>
<evidence type="ECO:0000313" key="1">
    <source>
        <dbReference type="EMBL" id="EZG88174.1"/>
    </source>
</evidence>
<dbReference type="VEuPathDB" id="CryptoDB:GNI_005220"/>
<reference evidence="1" key="1">
    <citation type="submission" date="2013-12" db="EMBL/GenBank/DDBJ databases">
        <authorList>
            <person name="Omoto C.K."/>
            <person name="Sibley D."/>
            <person name="Venepally P."/>
            <person name="Hadjithomas M."/>
            <person name="Karamycheva S."/>
            <person name="Brunk B."/>
            <person name="Roos D."/>
            <person name="Caler E."/>
            <person name="Lorenzi H."/>
        </authorList>
    </citation>
    <scope>NUCLEOTIDE SEQUENCE</scope>
</reference>
<gene>
    <name evidence="1" type="ORF">GNI_005220</name>
</gene>
<dbReference type="Proteomes" id="UP000019763">
    <property type="component" value="Unassembled WGS sequence"/>
</dbReference>
<keyword evidence="2" id="KW-1185">Reference proteome</keyword>